<reference evidence="1 2" key="1">
    <citation type="journal article" date="2019" name="Emerg. Microbes Infect.">
        <title>Comprehensive subspecies identification of 175 nontuberculous mycobacteria species based on 7547 genomic profiles.</title>
        <authorList>
            <person name="Matsumoto Y."/>
            <person name="Kinjo T."/>
            <person name="Motooka D."/>
            <person name="Nabeya D."/>
            <person name="Jung N."/>
            <person name="Uechi K."/>
            <person name="Horii T."/>
            <person name="Iida T."/>
            <person name="Fujita J."/>
            <person name="Nakamura S."/>
        </authorList>
    </citation>
    <scope>NUCLEOTIDE SEQUENCE [LARGE SCALE GENOMIC DNA]</scope>
    <source>
        <strain evidence="1 2">JCM 30725</strain>
    </source>
</reference>
<gene>
    <name evidence="1" type="ORF">MBOU_03310</name>
</gene>
<protein>
    <submittedName>
        <fullName evidence="1">Uncharacterized protein</fullName>
    </submittedName>
</protein>
<accession>A0A7I9YI46</accession>
<name>A0A7I9YI46_MYCBU</name>
<dbReference type="AlphaFoldDB" id="A0A7I9YI46"/>
<dbReference type="EMBL" id="BLKZ01000001">
    <property type="protein sequence ID" value="GFG88289.1"/>
    <property type="molecule type" value="Genomic_DNA"/>
</dbReference>
<evidence type="ECO:0000313" key="2">
    <source>
        <dbReference type="Proteomes" id="UP000465360"/>
    </source>
</evidence>
<keyword evidence="2" id="KW-1185">Reference proteome</keyword>
<comment type="caution">
    <text evidence="1">The sequence shown here is derived from an EMBL/GenBank/DDBJ whole genome shotgun (WGS) entry which is preliminary data.</text>
</comment>
<dbReference type="Proteomes" id="UP000465360">
    <property type="component" value="Unassembled WGS sequence"/>
</dbReference>
<evidence type="ECO:0000313" key="1">
    <source>
        <dbReference type="EMBL" id="GFG88289.1"/>
    </source>
</evidence>
<proteinExistence type="predicted"/>
<organism evidence="1 2">
    <name type="scientific">Mycobacterium bourgelatii</name>
    <dbReference type="NCBI Taxonomy" id="1273442"/>
    <lineage>
        <taxon>Bacteria</taxon>
        <taxon>Bacillati</taxon>
        <taxon>Actinomycetota</taxon>
        <taxon>Actinomycetes</taxon>
        <taxon>Mycobacteriales</taxon>
        <taxon>Mycobacteriaceae</taxon>
        <taxon>Mycobacterium</taxon>
    </lineage>
</organism>
<sequence>MQQPPHLQRSVVAIGNVTSYEADDRHGGPAHTHYVDLGDLEEFLIRQRFSRYFVDYFVTPLVAAVRRCASGGALRYPARVPLFTVMDVSGTRPTEKHLRGRPESAEYQSRTPYFIPRPVTSAGR</sequence>